<feature type="region of interest" description="Disordered" evidence="1">
    <location>
        <begin position="216"/>
        <end position="257"/>
    </location>
</feature>
<reference evidence="2 3" key="1">
    <citation type="journal article" date="2017" name="Gigascience">
        <title>Draft genome of the honey bee ectoparasitic mite, Tropilaelaps mercedesae, is shaped by the parasitic life history.</title>
        <authorList>
            <person name="Dong X."/>
            <person name="Armstrong S.D."/>
            <person name="Xia D."/>
            <person name="Makepeace B.L."/>
            <person name="Darby A.C."/>
            <person name="Kadowaki T."/>
        </authorList>
    </citation>
    <scope>NUCLEOTIDE SEQUENCE [LARGE SCALE GENOMIC DNA]</scope>
    <source>
        <strain evidence="2">Wuxi-XJTLU</strain>
    </source>
</reference>
<organism evidence="2 3">
    <name type="scientific">Tropilaelaps mercedesae</name>
    <dbReference type="NCBI Taxonomy" id="418985"/>
    <lineage>
        <taxon>Eukaryota</taxon>
        <taxon>Metazoa</taxon>
        <taxon>Ecdysozoa</taxon>
        <taxon>Arthropoda</taxon>
        <taxon>Chelicerata</taxon>
        <taxon>Arachnida</taxon>
        <taxon>Acari</taxon>
        <taxon>Parasitiformes</taxon>
        <taxon>Mesostigmata</taxon>
        <taxon>Gamasina</taxon>
        <taxon>Dermanyssoidea</taxon>
        <taxon>Laelapidae</taxon>
        <taxon>Tropilaelaps</taxon>
    </lineage>
</organism>
<feature type="region of interest" description="Disordered" evidence="1">
    <location>
        <begin position="136"/>
        <end position="166"/>
    </location>
</feature>
<feature type="compositionally biased region" description="Polar residues" evidence="1">
    <location>
        <begin position="146"/>
        <end position="163"/>
    </location>
</feature>
<keyword evidence="3" id="KW-1185">Reference proteome</keyword>
<dbReference type="InParanoid" id="A0A1V9XIT4"/>
<evidence type="ECO:0000313" key="2">
    <source>
        <dbReference type="EMBL" id="OQR73262.1"/>
    </source>
</evidence>
<evidence type="ECO:0000313" key="3">
    <source>
        <dbReference type="Proteomes" id="UP000192247"/>
    </source>
</evidence>
<name>A0A1V9XIT4_9ACAR</name>
<dbReference type="Proteomes" id="UP000192247">
    <property type="component" value="Unassembled WGS sequence"/>
</dbReference>
<comment type="caution">
    <text evidence="2">The sequence shown here is derived from an EMBL/GenBank/DDBJ whole genome shotgun (WGS) entry which is preliminary data.</text>
</comment>
<protein>
    <submittedName>
        <fullName evidence="2">Uncharacterized protein</fullName>
    </submittedName>
</protein>
<dbReference type="EMBL" id="MNPL01010223">
    <property type="protein sequence ID" value="OQR73262.1"/>
    <property type="molecule type" value="Genomic_DNA"/>
</dbReference>
<sequence length="257" mass="26876">MDDELTRLAESLRLPLDVLRLSDGGGGGAARSSGGQPDQAGLLGTGVCLVCRIGLERGTLFGPFRASLRSVGSGENNNKKRKPINREGATSPQLSSLAESPCDIEVMVSGALNVLRLEDEAGAWLRCICLRPENDDADEASPGEVQKQQLDGTTNSDDSTAGCGSSGVGDPGANCLILYQEGEVCLTLTADVAQDEALVADFRVAFSDMAIKVEEAEGPDVDVADSQDQPDESGRVGGENITATIRDLADIKESPPR</sequence>
<accession>A0A1V9XIT4</accession>
<feature type="region of interest" description="Disordered" evidence="1">
    <location>
        <begin position="71"/>
        <end position="96"/>
    </location>
</feature>
<dbReference type="AlphaFoldDB" id="A0A1V9XIT4"/>
<feature type="compositionally biased region" description="Acidic residues" evidence="1">
    <location>
        <begin position="216"/>
        <end position="231"/>
    </location>
</feature>
<gene>
    <name evidence="2" type="ORF">BIW11_09843</name>
</gene>
<proteinExistence type="predicted"/>
<evidence type="ECO:0000256" key="1">
    <source>
        <dbReference type="SAM" id="MobiDB-lite"/>
    </source>
</evidence>
<feature type="compositionally biased region" description="Basic and acidic residues" evidence="1">
    <location>
        <begin position="247"/>
        <end position="257"/>
    </location>
</feature>